<evidence type="ECO:0000313" key="1">
    <source>
        <dbReference type="EMBL" id="QDH87040.1"/>
    </source>
</evidence>
<evidence type="ECO:0008006" key="2">
    <source>
        <dbReference type="Google" id="ProtNLM"/>
    </source>
</evidence>
<organism evidence="1">
    <name type="scientific">Leviviridae sp</name>
    <dbReference type="NCBI Taxonomy" id="2027243"/>
    <lineage>
        <taxon>Viruses</taxon>
        <taxon>Riboviria</taxon>
        <taxon>Orthornavirae</taxon>
        <taxon>Lenarviricota</taxon>
        <taxon>Leviviricetes</taxon>
        <taxon>Norzivirales</taxon>
        <taxon>Fiersviridae</taxon>
    </lineage>
</organism>
<accession>A0A514D0A3</accession>
<protein>
    <recommendedName>
        <fullName evidence="2">Coat protein</fullName>
    </recommendedName>
</protein>
<proteinExistence type="predicted"/>
<sequence>MTVSVNAKVYSADSFQKDIVAYNGPAKTGSVKDDLRLSRVAPKPSATFSGLSRTEAKLTRTLNLTGSLTPTGDLICTISLAVPVGYTAADIDTALNDMGAFLASASFKTHVKTPQISF</sequence>
<reference evidence="1" key="1">
    <citation type="submission" date="2019-05" db="EMBL/GenBank/DDBJ databases">
        <title>Metatranscriptomic reconstruction reveals RNA viruses with the potential to shape carbon cycling in soil.</title>
        <authorList>
            <person name="Starr E.P."/>
            <person name="Nuccio E."/>
            <person name="Pett-Ridge J."/>
            <person name="Banfield J.F."/>
            <person name="Firestone M.K."/>
        </authorList>
    </citation>
    <scope>NUCLEOTIDE SEQUENCE</scope>
    <source>
        <strain evidence="1">H3_Bulk_Litter_17_scaffold_1094</strain>
    </source>
</reference>
<gene>
    <name evidence="1" type="ORF">H3BulkLitter171094_000002</name>
</gene>
<dbReference type="EMBL" id="MN033114">
    <property type="protein sequence ID" value="QDH87040.1"/>
    <property type="molecule type" value="Genomic_RNA"/>
</dbReference>
<name>A0A514D0A3_9VIRU</name>